<sequence length="286" mass="31109">MMRSTLNLPCGRVSYLDFHPADATRTVVLLHGGGTDSAELSWGDVGPRLATCGFRVIAPDHPGCGESPLPSWRVTQQRLVAYVGELVDALGLDHYVIGGLSLGGGLSIGHTLERPERVAAALLLDSYGLMPRLAGGRHTLAWAMQRTGLLDSATRWMATNPTMLAWSLTSLIRDPARRTPELISEVLAAAHNPGFTAFEQWQRDELLWNRLKTDYTPRLADFPRPALIIHGDRDVGVPLSRARAAAARMPNAELKVVAGAGHWVQRDQPDAVIAAVVDFLRRLPAP</sequence>
<dbReference type="PATRIC" id="fig|342002.3.peg.1787"/>
<dbReference type="GO" id="GO:0016787">
    <property type="term" value="F:hydrolase activity"/>
    <property type="evidence" value="ECO:0007669"/>
    <property type="project" value="UniProtKB-KW"/>
</dbReference>
<evidence type="ECO:0000259" key="1">
    <source>
        <dbReference type="Pfam" id="PF00561"/>
    </source>
</evidence>
<accession>A0A0F5N0B7</accession>
<dbReference type="InterPro" id="IPR000639">
    <property type="entry name" value="Epox_hydrolase-like"/>
</dbReference>
<dbReference type="AlphaFoldDB" id="A0A0F5N0B7"/>
<gene>
    <name evidence="3" type="ORF">BST15_08740</name>
    <name evidence="2" type="ORF">WR43_05280</name>
</gene>
<reference evidence="3 5" key="3">
    <citation type="submission" date="2016-12" db="EMBL/GenBank/DDBJ databases">
        <title>The new phylogeny of genus Mycobacterium.</title>
        <authorList>
            <person name="Tortoli E."/>
            <person name="Trovato A."/>
            <person name="Cirillo D.M."/>
        </authorList>
    </citation>
    <scope>NUCLEOTIDE SEQUENCE [LARGE SCALE GENOMIC DNA]</scope>
    <source>
        <strain evidence="3 5">DSM 44942</strain>
    </source>
</reference>
<dbReference type="InterPro" id="IPR022657">
    <property type="entry name" value="De-COase2_CS"/>
</dbReference>
<dbReference type="PANTHER" id="PTHR43194">
    <property type="entry name" value="HYDROLASE ALPHA/BETA FOLD FAMILY"/>
    <property type="match status" value="1"/>
</dbReference>
<dbReference type="Proteomes" id="UP000192327">
    <property type="component" value="Unassembled WGS sequence"/>
</dbReference>
<protein>
    <submittedName>
        <fullName evidence="2">Alpha/beta hydrolase</fullName>
    </submittedName>
</protein>
<dbReference type="EMBL" id="LASW01000013">
    <property type="protein sequence ID" value="KKC00407.1"/>
    <property type="molecule type" value="Genomic_DNA"/>
</dbReference>
<dbReference type="PRINTS" id="PR00111">
    <property type="entry name" value="ABHYDROLASE"/>
</dbReference>
<dbReference type="PANTHER" id="PTHR43194:SF5">
    <property type="entry name" value="PIMELOYL-[ACYL-CARRIER PROTEIN] METHYL ESTER ESTERASE"/>
    <property type="match status" value="1"/>
</dbReference>
<dbReference type="STRING" id="342002.BST15_08740"/>
<evidence type="ECO:0000313" key="4">
    <source>
        <dbReference type="Proteomes" id="UP000034416"/>
    </source>
</evidence>
<dbReference type="InterPro" id="IPR029058">
    <property type="entry name" value="AB_hydrolase_fold"/>
</dbReference>
<organism evidence="2 4">
    <name type="scientific">Mycolicibacter arupensis</name>
    <dbReference type="NCBI Taxonomy" id="342002"/>
    <lineage>
        <taxon>Bacteria</taxon>
        <taxon>Bacillati</taxon>
        <taxon>Actinomycetota</taxon>
        <taxon>Actinomycetes</taxon>
        <taxon>Mycobacteriales</taxon>
        <taxon>Mycobacteriaceae</taxon>
        <taxon>Mycolicibacter</taxon>
    </lineage>
</organism>
<evidence type="ECO:0000313" key="5">
    <source>
        <dbReference type="Proteomes" id="UP000192327"/>
    </source>
</evidence>
<reference evidence="2" key="2">
    <citation type="submission" date="2015-04" db="EMBL/GenBank/DDBJ databases">
        <title>Genome sequence of Mycobacterium arupense strain GUC1.</title>
        <authorList>
            <person name="Greninger A.L."/>
            <person name="Cunningham G."/>
            <person name="Chiu C.Y."/>
            <person name="Miller S."/>
        </authorList>
    </citation>
    <scope>NUCLEOTIDE SEQUENCE</scope>
    <source>
        <strain evidence="2">GUC1</strain>
    </source>
</reference>
<dbReference type="Gene3D" id="3.40.50.1820">
    <property type="entry name" value="alpha/beta hydrolase"/>
    <property type="match status" value="1"/>
</dbReference>
<comment type="caution">
    <text evidence="2">The sequence shown here is derived from an EMBL/GenBank/DDBJ whole genome shotgun (WGS) entry which is preliminary data.</text>
</comment>
<dbReference type="SUPFAM" id="SSF53474">
    <property type="entry name" value="alpha/beta-Hydrolases"/>
    <property type="match status" value="1"/>
</dbReference>
<dbReference type="InterPro" id="IPR000073">
    <property type="entry name" value="AB_hydrolase_1"/>
</dbReference>
<evidence type="ECO:0000313" key="2">
    <source>
        <dbReference type="EMBL" id="KKC00407.1"/>
    </source>
</evidence>
<proteinExistence type="predicted"/>
<keyword evidence="2" id="KW-0378">Hydrolase</keyword>
<feature type="domain" description="AB hydrolase-1" evidence="1">
    <location>
        <begin position="26"/>
        <end position="265"/>
    </location>
</feature>
<keyword evidence="5" id="KW-1185">Reference proteome</keyword>
<dbReference type="PRINTS" id="PR00412">
    <property type="entry name" value="EPOXHYDRLASE"/>
</dbReference>
<dbReference type="Pfam" id="PF00561">
    <property type="entry name" value="Abhydrolase_1"/>
    <property type="match status" value="1"/>
</dbReference>
<dbReference type="Proteomes" id="UP000034416">
    <property type="component" value="Unassembled WGS sequence"/>
</dbReference>
<name>A0A0F5N0B7_9MYCO</name>
<reference evidence="4" key="1">
    <citation type="submission" date="2015-04" db="EMBL/GenBank/DDBJ databases">
        <title>Genome sequence of Mycobacterium arupense GUC1.</title>
        <authorList>
            <person name="Greninger A.L."/>
            <person name="Cunningham G."/>
            <person name="Chiu C.Y."/>
            <person name="Miller S."/>
        </authorList>
    </citation>
    <scope>NUCLEOTIDE SEQUENCE [LARGE SCALE GENOMIC DNA]</scope>
    <source>
        <strain evidence="4">GUC1</strain>
    </source>
</reference>
<dbReference type="OrthoDB" id="5902829at2"/>
<dbReference type="PROSITE" id="PS00879">
    <property type="entry name" value="ODR_DC_2_2"/>
    <property type="match status" value="1"/>
</dbReference>
<dbReference type="EMBL" id="MVHH01000013">
    <property type="protein sequence ID" value="OQZ98517.1"/>
    <property type="molecule type" value="Genomic_DNA"/>
</dbReference>
<evidence type="ECO:0000313" key="3">
    <source>
        <dbReference type="EMBL" id="OQZ98517.1"/>
    </source>
</evidence>
<dbReference type="InterPro" id="IPR050228">
    <property type="entry name" value="Carboxylesterase_BioH"/>
</dbReference>